<dbReference type="Gene3D" id="3.40.50.10810">
    <property type="entry name" value="Tandem AAA-ATPase domain"/>
    <property type="match status" value="1"/>
</dbReference>
<reference evidence="3 4" key="1">
    <citation type="submission" date="2018-11" db="EMBL/GenBank/DDBJ databases">
        <authorList>
            <person name="Li F."/>
        </authorList>
    </citation>
    <scope>NUCLEOTIDE SEQUENCE [LARGE SCALE GENOMIC DNA]</scope>
    <source>
        <strain evidence="3 4">Gsoil 097</strain>
    </source>
</reference>
<dbReference type="RefSeq" id="WP_123225716.1">
    <property type="nucleotide sequence ID" value="NZ_RJSE01000001.1"/>
</dbReference>
<dbReference type="InterPro" id="IPR027417">
    <property type="entry name" value="P-loop_NTPase"/>
</dbReference>
<dbReference type="GO" id="GO:0006281">
    <property type="term" value="P:DNA repair"/>
    <property type="evidence" value="ECO:0007669"/>
    <property type="project" value="TreeGrafter"/>
</dbReference>
<dbReference type="PANTHER" id="PTHR45766">
    <property type="entry name" value="DNA ANNEALING HELICASE AND ENDONUCLEASE ZRANB3 FAMILY MEMBER"/>
    <property type="match status" value="1"/>
</dbReference>
<dbReference type="PANTHER" id="PTHR45766:SF6">
    <property type="entry name" value="SWI_SNF-RELATED MATRIX-ASSOCIATED ACTIN-DEPENDENT REGULATOR OF CHROMATIN SUBFAMILY A-LIKE PROTEIN 1"/>
    <property type="match status" value="1"/>
</dbReference>
<dbReference type="InterPro" id="IPR038718">
    <property type="entry name" value="SNF2-like_sf"/>
</dbReference>
<dbReference type="GO" id="GO:0005524">
    <property type="term" value="F:ATP binding"/>
    <property type="evidence" value="ECO:0007669"/>
    <property type="project" value="InterPro"/>
</dbReference>
<dbReference type="InterPro" id="IPR049730">
    <property type="entry name" value="SNF2/RAD54-like_C"/>
</dbReference>
<evidence type="ECO:0000256" key="1">
    <source>
        <dbReference type="ARBA" id="ARBA00022801"/>
    </source>
</evidence>
<keyword evidence="3" id="KW-0547">Nucleotide-binding</keyword>
<dbReference type="CDD" id="cd18793">
    <property type="entry name" value="SF2_C_SNF"/>
    <property type="match status" value="1"/>
</dbReference>
<dbReference type="Gene3D" id="3.40.50.300">
    <property type="entry name" value="P-loop containing nucleotide triphosphate hydrolases"/>
    <property type="match status" value="1"/>
</dbReference>
<dbReference type="OrthoDB" id="9814088at2"/>
<keyword evidence="4" id="KW-1185">Reference proteome</keyword>
<comment type="caution">
    <text evidence="3">The sequence shown here is derived from an EMBL/GenBank/DDBJ whole genome shotgun (WGS) entry which is preliminary data.</text>
</comment>
<dbReference type="GO" id="GO:0016787">
    <property type="term" value="F:hydrolase activity"/>
    <property type="evidence" value="ECO:0007669"/>
    <property type="project" value="UniProtKB-KW"/>
</dbReference>
<organism evidence="3 4">
    <name type="scientific">Nocardioides marmoriginsengisoli</name>
    <dbReference type="NCBI Taxonomy" id="661483"/>
    <lineage>
        <taxon>Bacteria</taxon>
        <taxon>Bacillati</taxon>
        <taxon>Actinomycetota</taxon>
        <taxon>Actinomycetes</taxon>
        <taxon>Propionibacteriales</taxon>
        <taxon>Nocardioidaceae</taxon>
        <taxon>Nocardioides</taxon>
    </lineage>
</organism>
<dbReference type="SUPFAM" id="SSF52540">
    <property type="entry name" value="P-loop containing nucleoside triphosphate hydrolases"/>
    <property type="match status" value="2"/>
</dbReference>
<dbReference type="AlphaFoldDB" id="A0A3N0CSM6"/>
<dbReference type="InterPro" id="IPR000330">
    <property type="entry name" value="SNF2_N"/>
</dbReference>
<gene>
    <name evidence="3" type="ORF">EFK50_01190</name>
</gene>
<keyword evidence="3" id="KW-0067">ATP-binding</keyword>
<feature type="domain" description="Helicase ATP-binding" evidence="2">
    <location>
        <begin position="114"/>
        <end position="265"/>
    </location>
</feature>
<evidence type="ECO:0000313" key="4">
    <source>
        <dbReference type="Proteomes" id="UP000267128"/>
    </source>
</evidence>
<dbReference type="SMART" id="SM00487">
    <property type="entry name" value="DEXDc"/>
    <property type="match status" value="1"/>
</dbReference>
<keyword evidence="3" id="KW-0347">Helicase</keyword>
<protein>
    <submittedName>
        <fullName evidence="3">DEAD/DEAH box helicase</fullName>
    </submittedName>
</protein>
<dbReference type="InterPro" id="IPR014001">
    <property type="entry name" value="Helicase_ATP-bd"/>
</dbReference>
<dbReference type="GO" id="GO:0031297">
    <property type="term" value="P:replication fork processing"/>
    <property type="evidence" value="ECO:0007669"/>
    <property type="project" value="TreeGrafter"/>
</dbReference>
<name>A0A3N0CSM6_9ACTN</name>
<dbReference type="EMBL" id="RJSE01000001">
    <property type="protein sequence ID" value="RNL66271.1"/>
    <property type="molecule type" value="Genomic_DNA"/>
</dbReference>
<dbReference type="PROSITE" id="PS51192">
    <property type="entry name" value="HELICASE_ATP_BIND_1"/>
    <property type="match status" value="1"/>
</dbReference>
<keyword evidence="1" id="KW-0378">Hydrolase</keyword>
<accession>A0A3N0CSM6</accession>
<dbReference type="GO" id="GO:0004386">
    <property type="term" value="F:helicase activity"/>
    <property type="evidence" value="ECO:0007669"/>
    <property type="project" value="UniProtKB-KW"/>
</dbReference>
<proteinExistence type="predicted"/>
<dbReference type="Proteomes" id="UP000267128">
    <property type="component" value="Unassembled WGS sequence"/>
</dbReference>
<dbReference type="Pfam" id="PF00176">
    <property type="entry name" value="SNF2-rel_dom"/>
    <property type="match status" value="1"/>
</dbReference>
<evidence type="ECO:0000259" key="2">
    <source>
        <dbReference type="PROSITE" id="PS51192"/>
    </source>
</evidence>
<sequence>MTSNGTLTYEDASWALDVAPHIAIRVKRLFPRAYQGRTATIRLTDTPDVARDLEMLLMRHPLTIDTAAQARLQKRADEHRATEEQIAAIITGTRTITGLRDPAVPPRDYQVTGADLALTTRGLLISDDVGLGKTFTSLLTLRDPANLPALVVTLTHLPRQWLRELNKFMPWLTGHIITKGQPYPVDADVLITNYHKLGGWRYHLQGNINTIIFDEIQELRRDNTVKYSAAAAIADKAGLRIGLSATPIYNYGGETHTIFDVLNRGALGTRSEFVREWNGHEQSGGNIHVENMGALGAYLRDQGLLLRRTRKDVHRELPDPIEIEHEVSADAAAIDQVRGDITEMARLILDTSTAQKDRWSLAGQLDWKVRQATGIAKAPFVAEFVRLLLESDEKVSLWGWHRDVYEIWMDALAEFDPVLYTGSESPNQKDKAADAFINGTSRIFIGSLRSGAGLDGLQTVCSNVVFGELDWSPAIHHQVIGRFNRDGQDSTVVAYYLTTDSGSDPVVADVLEIKKQQAAPLIDPQAALFTAARSDTNHVQRLAQALLDANTTTKETP</sequence>
<evidence type="ECO:0000313" key="3">
    <source>
        <dbReference type="EMBL" id="RNL66271.1"/>
    </source>
</evidence>